<organism evidence="1 2">
    <name type="scientific">Dendrolimus kikuchii</name>
    <dbReference type="NCBI Taxonomy" id="765133"/>
    <lineage>
        <taxon>Eukaryota</taxon>
        <taxon>Metazoa</taxon>
        <taxon>Ecdysozoa</taxon>
        <taxon>Arthropoda</taxon>
        <taxon>Hexapoda</taxon>
        <taxon>Insecta</taxon>
        <taxon>Pterygota</taxon>
        <taxon>Neoptera</taxon>
        <taxon>Endopterygota</taxon>
        <taxon>Lepidoptera</taxon>
        <taxon>Glossata</taxon>
        <taxon>Ditrysia</taxon>
        <taxon>Bombycoidea</taxon>
        <taxon>Lasiocampidae</taxon>
        <taxon>Dendrolimus</taxon>
    </lineage>
</organism>
<evidence type="ECO:0000313" key="2">
    <source>
        <dbReference type="Proteomes" id="UP000824533"/>
    </source>
</evidence>
<proteinExistence type="predicted"/>
<gene>
    <name evidence="1" type="ORF">K1T71_006343</name>
</gene>
<keyword evidence="2" id="KW-1185">Reference proteome</keyword>
<name>A0ACC1D418_9NEOP</name>
<reference evidence="1 2" key="1">
    <citation type="journal article" date="2021" name="Front. Genet.">
        <title>Chromosome-Level Genome Assembly Reveals Significant Gene Expansion in the Toll and IMD Signaling Pathways of Dendrolimus kikuchii.</title>
        <authorList>
            <person name="Zhou J."/>
            <person name="Wu P."/>
            <person name="Xiong Z."/>
            <person name="Liu N."/>
            <person name="Zhao N."/>
            <person name="Ji M."/>
            <person name="Qiu Y."/>
            <person name="Yang B."/>
        </authorList>
    </citation>
    <scope>NUCLEOTIDE SEQUENCE [LARGE SCALE GENOMIC DNA]</scope>
    <source>
        <strain evidence="1">Ann1</strain>
    </source>
</reference>
<comment type="caution">
    <text evidence="1">The sequence shown here is derived from an EMBL/GenBank/DDBJ whole genome shotgun (WGS) entry which is preliminary data.</text>
</comment>
<protein>
    <submittedName>
        <fullName evidence="1">Uncharacterized protein</fullName>
    </submittedName>
</protein>
<accession>A0ACC1D418</accession>
<evidence type="ECO:0000313" key="1">
    <source>
        <dbReference type="EMBL" id="KAJ0178520.1"/>
    </source>
</evidence>
<sequence>MDIFLVCFENPKEMTSAKYEQKRCNLAYLRLPINVATETVASCLSLEDKVFKIYLE</sequence>
<dbReference type="Proteomes" id="UP000824533">
    <property type="component" value="Linkage Group LG10"/>
</dbReference>
<dbReference type="EMBL" id="CM034396">
    <property type="protein sequence ID" value="KAJ0178520.1"/>
    <property type="molecule type" value="Genomic_DNA"/>
</dbReference>